<dbReference type="Pfam" id="PF00072">
    <property type="entry name" value="Response_reg"/>
    <property type="match status" value="1"/>
</dbReference>
<dbReference type="SMART" id="SM00382">
    <property type="entry name" value="AAA"/>
    <property type="match status" value="1"/>
</dbReference>
<dbReference type="Gene3D" id="1.10.8.60">
    <property type="match status" value="1"/>
</dbReference>
<feature type="modified residue" description="4-aspartylphosphate" evidence="6">
    <location>
        <position position="52"/>
    </location>
</feature>
<dbReference type="SMART" id="SM00448">
    <property type="entry name" value="REC"/>
    <property type="match status" value="1"/>
</dbReference>
<evidence type="ECO:0000256" key="4">
    <source>
        <dbReference type="ARBA" id="ARBA00023125"/>
    </source>
</evidence>
<evidence type="ECO:0000256" key="6">
    <source>
        <dbReference type="PROSITE-ProRule" id="PRU00169"/>
    </source>
</evidence>
<dbReference type="InterPro" id="IPR058031">
    <property type="entry name" value="AAA_lid_NorR"/>
</dbReference>
<dbReference type="PROSITE" id="PS50110">
    <property type="entry name" value="RESPONSE_REGULATORY"/>
    <property type="match status" value="1"/>
</dbReference>
<organism evidence="10 11">
    <name type="scientific">Ferrimonas pelagia</name>
    <dbReference type="NCBI Taxonomy" id="1177826"/>
    <lineage>
        <taxon>Bacteria</taxon>
        <taxon>Pseudomonadati</taxon>
        <taxon>Pseudomonadota</taxon>
        <taxon>Gammaproteobacteria</taxon>
        <taxon>Alteromonadales</taxon>
        <taxon>Ferrimonadaceae</taxon>
        <taxon>Ferrimonas</taxon>
    </lineage>
</organism>
<dbReference type="InterPro" id="IPR002078">
    <property type="entry name" value="Sigma_54_int"/>
</dbReference>
<dbReference type="Proteomes" id="UP001499988">
    <property type="component" value="Unassembled WGS sequence"/>
</dbReference>
<dbReference type="Pfam" id="PF00158">
    <property type="entry name" value="Sigma54_activat"/>
    <property type="match status" value="1"/>
</dbReference>
<evidence type="ECO:0000256" key="1">
    <source>
        <dbReference type="ARBA" id="ARBA00022741"/>
    </source>
</evidence>
<feature type="domain" description="Response regulatory" evidence="9">
    <location>
        <begin position="3"/>
        <end position="122"/>
    </location>
</feature>
<sequence length="556" mass="60721">MEKILIIDNNPAICDALSLLLELQGYACVCCQDPQSALDTLEQEEITLAIQDMNFSADTTSGEEGRTLFHQLRAKQADLPIILLTAWTDLAMAVALVKASAADYLGKPWDDDKLLLCVANLLELAKLRQQQRALRYQQQAQQLQLARFELCGLLYQSKPMAALLETATRIAPSDLPVLITGPNGAGKEKIAEIIQANSPLKDKPFIKVNVGALPSELMEAELFGAEAGAYTGANKARIGRFEAADGGTLFLDEMGNLPLSGQVKLLRVLQTGEFERLGSHKTRKITVRVISATNADLPAAIAAGRFREDLYYRLNVVQLALPPLAERPDDILPLAGHFLADQAQLAPAAEQALLQHPWPGNVRELENAIARAALLCRDGIISPCKRRLPPRRWRPPNWISKPSPPRWPATAALSPKPPARSVCPVSSCIVAWKNWAWRDESDCPPKPHRHPVGGTGDRRRAAVEPFCPAAVAKLDPHLCRHPAVGAGAGLSPGPPAQAWSGLTECRCAQFRRQRFQYHPAASRQSRNPRTGTTLQRHGAQAQRGAVHPASTRADPR</sequence>
<evidence type="ECO:0000256" key="5">
    <source>
        <dbReference type="ARBA" id="ARBA00023163"/>
    </source>
</evidence>
<evidence type="ECO:0000259" key="9">
    <source>
        <dbReference type="PROSITE" id="PS50110"/>
    </source>
</evidence>
<dbReference type="Pfam" id="PF25601">
    <property type="entry name" value="AAA_lid_14"/>
    <property type="match status" value="1"/>
</dbReference>
<feature type="compositionally biased region" description="Polar residues" evidence="7">
    <location>
        <begin position="522"/>
        <end position="535"/>
    </location>
</feature>
<evidence type="ECO:0000313" key="11">
    <source>
        <dbReference type="Proteomes" id="UP001499988"/>
    </source>
</evidence>
<dbReference type="InterPro" id="IPR011006">
    <property type="entry name" value="CheY-like_superfamily"/>
</dbReference>
<keyword evidence="4" id="KW-0238">DNA-binding</keyword>
<dbReference type="EMBL" id="BAABJZ010000023">
    <property type="protein sequence ID" value="GAA4882801.1"/>
    <property type="molecule type" value="Genomic_DNA"/>
</dbReference>
<dbReference type="PROSITE" id="PS00676">
    <property type="entry name" value="SIGMA54_INTERACT_2"/>
    <property type="match status" value="1"/>
</dbReference>
<reference evidence="11" key="1">
    <citation type="journal article" date="2019" name="Int. J. Syst. Evol. Microbiol.">
        <title>The Global Catalogue of Microorganisms (GCM) 10K type strain sequencing project: providing services to taxonomists for standard genome sequencing and annotation.</title>
        <authorList>
            <consortium name="The Broad Institute Genomics Platform"/>
            <consortium name="The Broad Institute Genome Sequencing Center for Infectious Disease"/>
            <person name="Wu L."/>
            <person name="Ma J."/>
        </authorList>
    </citation>
    <scope>NUCLEOTIDE SEQUENCE [LARGE SCALE GENOMIC DNA]</scope>
    <source>
        <strain evidence="11">JCM 18401</strain>
    </source>
</reference>
<comment type="caution">
    <text evidence="10">The sequence shown here is derived from an EMBL/GenBank/DDBJ whole genome shotgun (WGS) entry which is preliminary data.</text>
</comment>
<dbReference type="InterPro" id="IPR025944">
    <property type="entry name" value="Sigma_54_int_dom_CS"/>
</dbReference>
<dbReference type="PROSITE" id="PS00688">
    <property type="entry name" value="SIGMA54_INTERACT_3"/>
    <property type="match status" value="1"/>
</dbReference>
<keyword evidence="6" id="KW-0597">Phosphoprotein</keyword>
<dbReference type="PANTHER" id="PTHR32071">
    <property type="entry name" value="TRANSCRIPTIONAL REGULATORY PROTEIN"/>
    <property type="match status" value="1"/>
</dbReference>
<feature type="domain" description="Sigma-54 factor interaction" evidence="8">
    <location>
        <begin position="153"/>
        <end position="374"/>
    </location>
</feature>
<dbReference type="Gene3D" id="3.40.50.2300">
    <property type="match status" value="1"/>
</dbReference>
<evidence type="ECO:0008006" key="12">
    <source>
        <dbReference type="Google" id="ProtNLM"/>
    </source>
</evidence>
<dbReference type="InterPro" id="IPR027417">
    <property type="entry name" value="P-loop_NTPase"/>
</dbReference>
<feature type="region of interest" description="Disordered" evidence="7">
    <location>
        <begin position="517"/>
        <end position="556"/>
    </location>
</feature>
<evidence type="ECO:0000259" key="8">
    <source>
        <dbReference type="PROSITE" id="PS50045"/>
    </source>
</evidence>
<evidence type="ECO:0000256" key="2">
    <source>
        <dbReference type="ARBA" id="ARBA00022840"/>
    </source>
</evidence>
<dbReference type="SUPFAM" id="SSF52540">
    <property type="entry name" value="P-loop containing nucleoside triphosphate hydrolases"/>
    <property type="match status" value="1"/>
</dbReference>
<name>A0ABP9EQF2_9GAMM</name>
<keyword evidence="11" id="KW-1185">Reference proteome</keyword>
<keyword evidence="3" id="KW-0805">Transcription regulation</keyword>
<dbReference type="Gene3D" id="3.40.50.300">
    <property type="entry name" value="P-loop containing nucleotide triphosphate hydrolases"/>
    <property type="match status" value="1"/>
</dbReference>
<keyword evidence="5" id="KW-0804">Transcription</keyword>
<evidence type="ECO:0000256" key="7">
    <source>
        <dbReference type="SAM" id="MobiDB-lite"/>
    </source>
</evidence>
<dbReference type="InterPro" id="IPR003593">
    <property type="entry name" value="AAA+_ATPase"/>
</dbReference>
<dbReference type="InterPro" id="IPR025943">
    <property type="entry name" value="Sigma_54_int_dom_ATP-bd_2"/>
</dbReference>
<dbReference type="InterPro" id="IPR001789">
    <property type="entry name" value="Sig_transdc_resp-reg_receiver"/>
</dbReference>
<accession>A0ABP9EQF2</accession>
<dbReference type="CDD" id="cd00009">
    <property type="entry name" value="AAA"/>
    <property type="match status" value="1"/>
</dbReference>
<keyword evidence="2" id="KW-0067">ATP-binding</keyword>
<dbReference type="PANTHER" id="PTHR32071:SF86">
    <property type="entry name" value="TWO COMPONENT SIGNAL TRANSDUCTION SYSTEM SIGMA54-DEPENDENT RESPONSE REGULATOR FIS FAMILY"/>
    <property type="match status" value="1"/>
</dbReference>
<evidence type="ECO:0000313" key="10">
    <source>
        <dbReference type="EMBL" id="GAA4882801.1"/>
    </source>
</evidence>
<protein>
    <recommendedName>
        <fullName evidence="12">Sigma-54-dependent Fis family transcriptional regulator</fullName>
    </recommendedName>
</protein>
<dbReference type="PROSITE" id="PS50045">
    <property type="entry name" value="SIGMA54_INTERACT_4"/>
    <property type="match status" value="1"/>
</dbReference>
<dbReference type="SUPFAM" id="SSF52172">
    <property type="entry name" value="CheY-like"/>
    <property type="match status" value="1"/>
</dbReference>
<proteinExistence type="predicted"/>
<keyword evidence="1" id="KW-0547">Nucleotide-binding</keyword>
<evidence type="ECO:0000256" key="3">
    <source>
        <dbReference type="ARBA" id="ARBA00023015"/>
    </source>
</evidence>
<gene>
    <name evidence="10" type="ORF">GCM10023333_16350</name>
</gene>